<evidence type="ECO:0000313" key="7">
    <source>
        <dbReference type="Proteomes" id="UP000028630"/>
    </source>
</evidence>
<keyword evidence="7" id="KW-1185">Reference proteome</keyword>
<evidence type="ECO:0000256" key="4">
    <source>
        <dbReference type="SAM" id="Phobius"/>
    </source>
</evidence>
<accession>A0A084ZPB9</accession>
<dbReference type="Pfam" id="PF01553">
    <property type="entry name" value="Acyltransferase"/>
    <property type="match status" value="1"/>
</dbReference>
<dbReference type="PANTHER" id="PTHR10434:SF66">
    <property type="entry name" value="PHOSPHOLIPID_GLYCEROL ACYLTRANSFERASE DOMAIN-CONTAINING PROTEIN"/>
    <property type="match status" value="1"/>
</dbReference>
<dbReference type="GO" id="GO:0003841">
    <property type="term" value="F:1-acylglycerol-3-phosphate O-acyltransferase activity"/>
    <property type="evidence" value="ECO:0007669"/>
    <property type="project" value="TreeGrafter"/>
</dbReference>
<organism evidence="6 7">
    <name type="scientific">Trabulsiella guamensis ATCC 49490</name>
    <dbReference type="NCBI Taxonomy" id="1005994"/>
    <lineage>
        <taxon>Bacteria</taxon>
        <taxon>Pseudomonadati</taxon>
        <taxon>Pseudomonadota</taxon>
        <taxon>Gammaproteobacteria</taxon>
        <taxon>Enterobacterales</taxon>
        <taxon>Enterobacteriaceae</taxon>
        <taxon>Trabulsiella</taxon>
    </lineage>
</organism>
<proteinExistence type="predicted"/>
<evidence type="ECO:0000256" key="1">
    <source>
        <dbReference type="ARBA" id="ARBA00005189"/>
    </source>
</evidence>
<dbReference type="OrthoDB" id="9812274at2"/>
<sequence>MIRSLASPERLWRLLMTGLCFVLFGLGGLLLSQVWFNLLLLCVRNRYTRRRLARRSISVSFRVFLTIARTVGALDYRIYNARTLREEQGCLIVANHPTLLDYVLLASVMPETDCLVKSSLLKNPFLSGVIRAADYLINSEADALLSQSQTRLAHGDTIMIFPEGTRTRPGEKMTLHRGAAHIAVRCHCDIRTVAIRCSEHLLDKQSKWYHVPPTRPLFEATPGERVQIDHFCDVNEQEPARAARQLTRHLLLKLQSVESTFSGLNDASALS</sequence>
<evidence type="ECO:0000259" key="5">
    <source>
        <dbReference type="SMART" id="SM00563"/>
    </source>
</evidence>
<dbReference type="AlphaFoldDB" id="A0A084ZPB9"/>
<keyword evidence="4" id="KW-0472">Membrane</keyword>
<gene>
    <name evidence="6" type="ORF">GTGU_04316</name>
</gene>
<keyword evidence="4" id="KW-0812">Transmembrane</keyword>
<dbReference type="EMBL" id="JMTB01000117">
    <property type="protein sequence ID" value="KFB99313.1"/>
    <property type="molecule type" value="Genomic_DNA"/>
</dbReference>
<dbReference type="SMART" id="SM00563">
    <property type="entry name" value="PlsC"/>
    <property type="match status" value="1"/>
</dbReference>
<comment type="caution">
    <text evidence="6">The sequence shown here is derived from an EMBL/GenBank/DDBJ whole genome shotgun (WGS) entry which is preliminary data.</text>
</comment>
<dbReference type="eggNOG" id="COG0204">
    <property type="taxonomic scope" value="Bacteria"/>
</dbReference>
<name>A0A084ZPB9_9ENTR</name>
<dbReference type="InterPro" id="IPR002123">
    <property type="entry name" value="Plipid/glycerol_acylTrfase"/>
</dbReference>
<keyword evidence="2 6" id="KW-0808">Transferase</keyword>
<dbReference type="EC" id="2.3.-.-" evidence="6"/>
<dbReference type="Proteomes" id="UP000028630">
    <property type="component" value="Unassembled WGS sequence"/>
</dbReference>
<reference evidence="7" key="1">
    <citation type="submission" date="2014-05" db="EMBL/GenBank/DDBJ databases">
        <title>ATOL: Assembling a taxonomically balanced genome-scale reconstruction of the evolutionary history of the Enterobacteriaceae.</title>
        <authorList>
            <person name="Plunkett G. III"/>
            <person name="Neeno-Eckwall E.C."/>
            <person name="Glasner J.D."/>
            <person name="Perna N.T."/>
        </authorList>
    </citation>
    <scope>NUCLEOTIDE SEQUENCE [LARGE SCALE GENOMIC DNA]</scope>
    <source>
        <strain evidence="7">ATCC 49490</strain>
    </source>
</reference>
<dbReference type="CDD" id="cd07989">
    <property type="entry name" value="LPLAT_AGPAT-like"/>
    <property type="match status" value="1"/>
</dbReference>
<dbReference type="SUPFAM" id="SSF69593">
    <property type="entry name" value="Glycerol-3-phosphate (1)-acyltransferase"/>
    <property type="match status" value="1"/>
</dbReference>
<dbReference type="PANTHER" id="PTHR10434">
    <property type="entry name" value="1-ACYL-SN-GLYCEROL-3-PHOSPHATE ACYLTRANSFERASE"/>
    <property type="match status" value="1"/>
</dbReference>
<evidence type="ECO:0000256" key="2">
    <source>
        <dbReference type="ARBA" id="ARBA00022679"/>
    </source>
</evidence>
<evidence type="ECO:0000256" key="3">
    <source>
        <dbReference type="ARBA" id="ARBA00023315"/>
    </source>
</evidence>
<feature type="domain" description="Phospholipid/glycerol acyltransferase" evidence="5">
    <location>
        <begin position="90"/>
        <end position="198"/>
    </location>
</feature>
<keyword evidence="3 6" id="KW-0012">Acyltransferase</keyword>
<feature type="transmembrane region" description="Helical" evidence="4">
    <location>
        <begin position="12"/>
        <end position="38"/>
    </location>
</feature>
<evidence type="ECO:0000313" key="6">
    <source>
        <dbReference type="EMBL" id="KFB99313.1"/>
    </source>
</evidence>
<dbReference type="GO" id="GO:0006654">
    <property type="term" value="P:phosphatidic acid biosynthetic process"/>
    <property type="evidence" value="ECO:0007669"/>
    <property type="project" value="TreeGrafter"/>
</dbReference>
<comment type="pathway">
    <text evidence="1">Lipid metabolism.</text>
</comment>
<keyword evidence="4" id="KW-1133">Transmembrane helix</keyword>
<protein>
    <submittedName>
        <fullName evidence="6">1-acyl-sn-glycerol-3-phosphate acyltransferase</fullName>
        <ecNumber evidence="6">2.3.-.-</ecNumber>
    </submittedName>
</protein>